<protein>
    <submittedName>
        <fullName evidence="1">Uncharacterized protein</fullName>
    </submittedName>
</protein>
<evidence type="ECO:0000313" key="1">
    <source>
        <dbReference type="EMBL" id="EIC28779.1"/>
    </source>
</evidence>
<sequence length="72" mass="8016">MALKHVVAFCYRENALQAPQIHRGSPVNLHHVQGLKPRLGEEHAYKVYFKTNPDELQVGPNYLHLVADGAAG</sequence>
<keyword evidence="2" id="KW-1185">Reference proteome</keyword>
<gene>
    <name evidence="1" type="ORF">Metal_0960</name>
</gene>
<dbReference type="RefSeq" id="WP_005370097.1">
    <property type="nucleotide sequence ID" value="NZ_CM001475.1"/>
</dbReference>
<proteinExistence type="predicted"/>
<name>H8GGI3_METAL</name>
<evidence type="ECO:0000313" key="2">
    <source>
        <dbReference type="Proteomes" id="UP000005090"/>
    </source>
</evidence>
<dbReference type="Proteomes" id="UP000005090">
    <property type="component" value="Chromosome"/>
</dbReference>
<dbReference type="EMBL" id="CM001475">
    <property type="protein sequence ID" value="EIC28779.1"/>
    <property type="molecule type" value="Genomic_DNA"/>
</dbReference>
<accession>H8GGI3</accession>
<dbReference type="HOGENOM" id="CLU_2717709_0_0_6"/>
<reference evidence="1 2" key="1">
    <citation type="journal article" date="2013" name="Genome Announc.">
        <title>Genome Sequence of the Obligate Gammaproteobacterial Methanotroph Methylomicrobium album Strain BG8.</title>
        <authorList>
            <person name="Kits K.D."/>
            <person name="Kalyuzhnaya M.G."/>
            <person name="Klotz M.G."/>
            <person name="Jetten M.S."/>
            <person name="Op den Camp H.J."/>
            <person name="Vuilleumier S."/>
            <person name="Bringel F."/>
            <person name="Dispirito A.A."/>
            <person name="Murrell J.C."/>
            <person name="Bruce D."/>
            <person name="Cheng J.F."/>
            <person name="Copeland A."/>
            <person name="Goodwin L."/>
            <person name="Hauser L."/>
            <person name="Lajus A."/>
            <person name="Land M.L."/>
            <person name="Lapidus A."/>
            <person name="Lucas S."/>
            <person name="Medigue C."/>
            <person name="Pitluck S."/>
            <person name="Woyke T."/>
            <person name="Zeytun A."/>
            <person name="Stein L.Y."/>
        </authorList>
    </citation>
    <scope>NUCLEOTIDE SEQUENCE [LARGE SCALE GENOMIC DNA]</scope>
    <source>
        <strain evidence="1 2">BG8</strain>
    </source>
</reference>
<organism evidence="1 2">
    <name type="scientific">Methylomicrobium album BG8</name>
    <dbReference type="NCBI Taxonomy" id="686340"/>
    <lineage>
        <taxon>Bacteria</taxon>
        <taxon>Pseudomonadati</taxon>
        <taxon>Pseudomonadota</taxon>
        <taxon>Gammaproteobacteria</taxon>
        <taxon>Methylococcales</taxon>
        <taxon>Methylococcaceae</taxon>
        <taxon>Methylomicrobium</taxon>
    </lineage>
</organism>
<dbReference type="STRING" id="686340.Metal_0960"/>
<dbReference type="AlphaFoldDB" id="H8GGI3"/>